<dbReference type="AlphaFoldDB" id="A0A261SK63"/>
<dbReference type="Pfam" id="PF01243">
    <property type="entry name" value="PNPOx_N"/>
    <property type="match status" value="1"/>
</dbReference>
<dbReference type="RefSeq" id="WP_094851438.1">
    <property type="nucleotide sequence ID" value="NZ_NEVM01000001.1"/>
</dbReference>
<accession>A0A261SK63</accession>
<dbReference type="InterPro" id="IPR012349">
    <property type="entry name" value="Split_barrel_FMN-bd"/>
</dbReference>
<protein>
    <recommendedName>
        <fullName evidence="1">Pyridoxamine 5'-phosphate oxidase N-terminal domain-containing protein</fullName>
    </recommendedName>
</protein>
<keyword evidence="3" id="KW-1185">Reference proteome</keyword>
<dbReference type="EMBL" id="NEVM01000001">
    <property type="protein sequence ID" value="OZI37332.1"/>
    <property type="molecule type" value="Genomic_DNA"/>
</dbReference>
<sequence>MEPVPAAIADLLADHHVLSLAVHDAQGPWASSAFFAYDPRGVAVVFLGSLDTRHARAIQAHPQVAGCVAGQPREISQILGLQFSGIARLVEDPGEASRVLALYHERFPETRGIASPVWVVTLDEMKLTDNRVKFGAKTHWRRGAD</sequence>
<evidence type="ECO:0000313" key="3">
    <source>
        <dbReference type="Proteomes" id="UP000216020"/>
    </source>
</evidence>
<dbReference type="SUPFAM" id="SSF50475">
    <property type="entry name" value="FMN-binding split barrel"/>
    <property type="match status" value="1"/>
</dbReference>
<proteinExistence type="predicted"/>
<reference evidence="3" key="1">
    <citation type="submission" date="2017-05" db="EMBL/GenBank/DDBJ databases">
        <title>Complete and WGS of Bordetella genogroups.</title>
        <authorList>
            <person name="Spilker T."/>
            <person name="Lipuma J."/>
        </authorList>
    </citation>
    <scope>NUCLEOTIDE SEQUENCE [LARGE SCALE GENOMIC DNA]</scope>
    <source>
        <strain evidence="3">AU16122</strain>
    </source>
</reference>
<gene>
    <name evidence="2" type="ORF">CAL29_02620</name>
</gene>
<comment type="caution">
    <text evidence="2">The sequence shown here is derived from an EMBL/GenBank/DDBJ whole genome shotgun (WGS) entry which is preliminary data.</text>
</comment>
<dbReference type="Proteomes" id="UP000216020">
    <property type="component" value="Unassembled WGS sequence"/>
</dbReference>
<name>A0A261SK63_9BORD</name>
<dbReference type="Gene3D" id="2.30.110.10">
    <property type="entry name" value="Electron Transport, Fmn-binding Protein, Chain A"/>
    <property type="match status" value="1"/>
</dbReference>
<evidence type="ECO:0000313" key="2">
    <source>
        <dbReference type="EMBL" id="OZI37332.1"/>
    </source>
</evidence>
<feature type="domain" description="Pyridoxamine 5'-phosphate oxidase N-terminal" evidence="1">
    <location>
        <begin position="5"/>
        <end position="109"/>
    </location>
</feature>
<evidence type="ECO:0000259" key="1">
    <source>
        <dbReference type="Pfam" id="PF01243"/>
    </source>
</evidence>
<dbReference type="InterPro" id="IPR011576">
    <property type="entry name" value="Pyridox_Oxase_N"/>
</dbReference>
<organism evidence="2 3">
    <name type="scientific">Bordetella genomosp. 10</name>
    <dbReference type="NCBI Taxonomy" id="1416804"/>
    <lineage>
        <taxon>Bacteria</taxon>
        <taxon>Pseudomonadati</taxon>
        <taxon>Pseudomonadota</taxon>
        <taxon>Betaproteobacteria</taxon>
        <taxon>Burkholderiales</taxon>
        <taxon>Alcaligenaceae</taxon>
        <taxon>Bordetella</taxon>
    </lineage>
</organism>
<dbReference type="OrthoDB" id="8447155at2"/>